<dbReference type="CDD" id="cd06578">
    <property type="entry name" value="HemD"/>
    <property type="match status" value="1"/>
</dbReference>
<evidence type="ECO:0000256" key="3">
    <source>
        <dbReference type="ARBA" id="ARBA00013109"/>
    </source>
</evidence>
<evidence type="ECO:0000256" key="9">
    <source>
        <dbReference type="RuleBase" id="RU366031"/>
    </source>
</evidence>
<evidence type="ECO:0000256" key="2">
    <source>
        <dbReference type="ARBA" id="ARBA00008133"/>
    </source>
</evidence>
<evidence type="ECO:0000313" key="12">
    <source>
        <dbReference type="Proteomes" id="UP000306236"/>
    </source>
</evidence>
<dbReference type="EMBL" id="SSWX01000003">
    <property type="protein sequence ID" value="THJ35556.1"/>
    <property type="molecule type" value="Genomic_DNA"/>
</dbReference>
<reference evidence="11 12" key="1">
    <citation type="submission" date="2019-04" db="EMBL/GenBank/DDBJ databases">
        <title>Lampropedia sp YIM MLB12 draf genome.</title>
        <authorList>
            <person name="Wang Y.-X."/>
        </authorList>
    </citation>
    <scope>NUCLEOTIDE SEQUENCE [LARGE SCALE GENOMIC DNA]</scope>
    <source>
        <strain evidence="11 12">YIM MLB12</strain>
    </source>
</reference>
<evidence type="ECO:0000256" key="1">
    <source>
        <dbReference type="ARBA" id="ARBA00004772"/>
    </source>
</evidence>
<dbReference type="InterPro" id="IPR036108">
    <property type="entry name" value="4pyrrol_syn_uPrphyn_synt_sf"/>
</dbReference>
<dbReference type="Gene3D" id="3.40.50.10090">
    <property type="match status" value="2"/>
</dbReference>
<evidence type="ECO:0000259" key="10">
    <source>
        <dbReference type="Pfam" id="PF02602"/>
    </source>
</evidence>
<dbReference type="GO" id="GO:0006780">
    <property type="term" value="P:uroporphyrinogen III biosynthetic process"/>
    <property type="evidence" value="ECO:0007669"/>
    <property type="project" value="UniProtKB-UniRule"/>
</dbReference>
<dbReference type="PANTHER" id="PTHR38042:SF1">
    <property type="entry name" value="UROPORPHYRINOGEN-III SYNTHASE, CHLOROPLASTIC"/>
    <property type="match status" value="1"/>
</dbReference>
<organism evidence="11 12">
    <name type="scientific">Lampropedia aestuarii</name>
    <dbReference type="NCBI Taxonomy" id="2562762"/>
    <lineage>
        <taxon>Bacteria</taxon>
        <taxon>Pseudomonadati</taxon>
        <taxon>Pseudomonadota</taxon>
        <taxon>Betaproteobacteria</taxon>
        <taxon>Burkholderiales</taxon>
        <taxon>Comamonadaceae</taxon>
        <taxon>Lampropedia</taxon>
    </lineage>
</organism>
<evidence type="ECO:0000256" key="5">
    <source>
        <dbReference type="ARBA" id="ARBA00023244"/>
    </source>
</evidence>
<comment type="similarity">
    <text evidence="2 9">Belongs to the uroporphyrinogen-III synthase family.</text>
</comment>
<dbReference type="Pfam" id="PF02602">
    <property type="entry name" value="HEM4"/>
    <property type="match status" value="1"/>
</dbReference>
<dbReference type="Proteomes" id="UP000306236">
    <property type="component" value="Unassembled WGS sequence"/>
</dbReference>
<proteinExistence type="inferred from homology"/>
<dbReference type="OrthoDB" id="9787650at2"/>
<dbReference type="GO" id="GO:0006782">
    <property type="term" value="P:protoporphyrinogen IX biosynthetic process"/>
    <property type="evidence" value="ECO:0007669"/>
    <property type="project" value="UniProtKB-UniRule"/>
</dbReference>
<keyword evidence="12" id="KW-1185">Reference proteome</keyword>
<comment type="function">
    <text evidence="6 9">Catalyzes cyclization of the linear tetrapyrrole, hydroxymethylbilane, to the macrocyclic uroporphyrinogen III.</text>
</comment>
<evidence type="ECO:0000256" key="7">
    <source>
        <dbReference type="ARBA" id="ARBA00040167"/>
    </source>
</evidence>
<keyword evidence="5 9" id="KW-0627">Porphyrin biosynthesis</keyword>
<keyword evidence="4 9" id="KW-0456">Lyase</keyword>
<dbReference type="PANTHER" id="PTHR38042">
    <property type="entry name" value="UROPORPHYRINOGEN-III SYNTHASE, CHLOROPLASTIC"/>
    <property type="match status" value="1"/>
</dbReference>
<dbReference type="InterPro" id="IPR003754">
    <property type="entry name" value="4pyrrol_synth_uPrphyn_synth"/>
</dbReference>
<dbReference type="EC" id="4.2.1.75" evidence="3 9"/>
<evidence type="ECO:0000256" key="4">
    <source>
        <dbReference type="ARBA" id="ARBA00023239"/>
    </source>
</evidence>
<dbReference type="AlphaFoldDB" id="A0A4S5BZQ3"/>
<dbReference type="GO" id="GO:0004852">
    <property type="term" value="F:uroporphyrinogen-III synthase activity"/>
    <property type="evidence" value="ECO:0007669"/>
    <property type="project" value="UniProtKB-UniRule"/>
</dbReference>
<evidence type="ECO:0000256" key="6">
    <source>
        <dbReference type="ARBA" id="ARBA00037589"/>
    </source>
</evidence>
<sequence length="318" mass="34713">MCCGPKPPLWRHWRILRCQSPDAPPPTPHLTGAALIPPRPPLILTRPPAQALHWAQALDELGVPTLALPLMAIEAKCDPATLQAKEAIVARLAHYHAIMHVSPNAVQYFWDLTAQRAWQEASAAGQAPRLWSPGPGTTRSLLALGFAQDTIDQPDLARSSQFDSEALWHTVHTQISGGARVLIVRGSTHGALPNAVQSPDAGLEGNGRLWLSRTLQQHGAVVELLSVYERRAPAWQTSHLTIVDLAAQGACIWLFNSSEAVEQLTERFPKHNWRSHSAIATHPRIGQTLLDKGFAKVLHCLPTPEALAQTWTAAIQSL</sequence>
<dbReference type="InterPro" id="IPR039793">
    <property type="entry name" value="UROS/Hem4"/>
</dbReference>
<gene>
    <name evidence="11" type="ORF">E8K88_02880</name>
</gene>
<evidence type="ECO:0000256" key="8">
    <source>
        <dbReference type="ARBA" id="ARBA00048617"/>
    </source>
</evidence>
<accession>A0A4S5BZQ3</accession>
<name>A0A4S5BZQ3_9BURK</name>
<comment type="caution">
    <text evidence="11">The sequence shown here is derived from an EMBL/GenBank/DDBJ whole genome shotgun (WGS) entry which is preliminary data.</text>
</comment>
<feature type="domain" description="Tetrapyrrole biosynthesis uroporphyrinogen III synthase" evidence="10">
    <location>
        <begin position="54"/>
        <end position="308"/>
    </location>
</feature>
<protein>
    <recommendedName>
        <fullName evidence="7 9">Uroporphyrinogen-III synthase</fullName>
        <ecNumber evidence="3 9">4.2.1.75</ecNumber>
    </recommendedName>
</protein>
<evidence type="ECO:0000313" key="11">
    <source>
        <dbReference type="EMBL" id="THJ35556.1"/>
    </source>
</evidence>
<dbReference type="SUPFAM" id="SSF69618">
    <property type="entry name" value="HemD-like"/>
    <property type="match status" value="1"/>
</dbReference>
<comment type="pathway">
    <text evidence="1 9">Porphyrin-containing compound metabolism; protoporphyrin-IX biosynthesis; coproporphyrinogen-III from 5-aminolevulinate: step 3/4.</text>
</comment>
<comment type="catalytic activity">
    <reaction evidence="8 9">
        <text>hydroxymethylbilane = uroporphyrinogen III + H2O</text>
        <dbReference type="Rhea" id="RHEA:18965"/>
        <dbReference type="ChEBI" id="CHEBI:15377"/>
        <dbReference type="ChEBI" id="CHEBI:57308"/>
        <dbReference type="ChEBI" id="CHEBI:57845"/>
        <dbReference type="EC" id="4.2.1.75"/>
    </reaction>
</comment>